<accession>A0A914DF21</accession>
<dbReference type="WBParaSite" id="ACRNAN_scaffold25411.g26608.t1">
    <property type="protein sequence ID" value="ACRNAN_scaffold25411.g26608.t1"/>
    <property type="gene ID" value="ACRNAN_scaffold25411.g26608"/>
</dbReference>
<reference evidence="2" key="1">
    <citation type="submission" date="2022-11" db="UniProtKB">
        <authorList>
            <consortium name="WormBaseParasite"/>
        </authorList>
    </citation>
    <scope>IDENTIFICATION</scope>
</reference>
<proteinExistence type="predicted"/>
<dbReference type="Proteomes" id="UP000887540">
    <property type="component" value="Unplaced"/>
</dbReference>
<dbReference type="AlphaFoldDB" id="A0A914DF21"/>
<dbReference type="GO" id="GO:0003676">
    <property type="term" value="F:nucleic acid binding"/>
    <property type="evidence" value="ECO:0007669"/>
    <property type="project" value="InterPro"/>
</dbReference>
<evidence type="ECO:0000313" key="1">
    <source>
        <dbReference type="Proteomes" id="UP000887540"/>
    </source>
</evidence>
<sequence>MADLRPAIMERTQRAESVMVWAAISARGKTPLVFVDQKTKIDRHVYMDMLNDHLFQWTETIFGEDPWTFQQDGTPGHKAYETQDFLRDKCPDVISVDPHWRNPIDEWPPNSPDLNPLDYAVWSILEQKACAKPHSNVESLKRALKKAWNEITLDTLVKIVDNFPKRLKACVDAKGGHFE</sequence>
<dbReference type="PANTHER" id="PTHR46068">
    <property type="entry name" value="PROTEIN CBG27172"/>
    <property type="match status" value="1"/>
</dbReference>
<name>A0A914DF21_9BILA</name>
<keyword evidence="1" id="KW-1185">Reference proteome</keyword>
<protein>
    <submittedName>
        <fullName evidence="2">Transposase</fullName>
    </submittedName>
</protein>
<evidence type="ECO:0000313" key="2">
    <source>
        <dbReference type="WBParaSite" id="ACRNAN_scaffold25411.g26608.t1"/>
    </source>
</evidence>
<organism evidence="1 2">
    <name type="scientific">Acrobeloides nanus</name>
    <dbReference type="NCBI Taxonomy" id="290746"/>
    <lineage>
        <taxon>Eukaryota</taxon>
        <taxon>Metazoa</taxon>
        <taxon>Ecdysozoa</taxon>
        <taxon>Nematoda</taxon>
        <taxon>Chromadorea</taxon>
        <taxon>Rhabditida</taxon>
        <taxon>Tylenchina</taxon>
        <taxon>Cephalobomorpha</taxon>
        <taxon>Cephaloboidea</taxon>
        <taxon>Cephalobidae</taxon>
        <taxon>Acrobeloides</taxon>
    </lineage>
</organism>
<dbReference type="Gene3D" id="3.30.420.10">
    <property type="entry name" value="Ribonuclease H-like superfamily/Ribonuclease H"/>
    <property type="match status" value="1"/>
</dbReference>
<dbReference type="InterPro" id="IPR036397">
    <property type="entry name" value="RNaseH_sf"/>
</dbReference>
<dbReference type="PANTHER" id="PTHR46068:SF1">
    <property type="entry name" value="TRANSPOSASE IS30-LIKE HTH DOMAIN-CONTAINING PROTEIN"/>
    <property type="match status" value="1"/>
</dbReference>